<evidence type="ECO:0000259" key="7">
    <source>
        <dbReference type="Pfam" id="PF00482"/>
    </source>
</evidence>
<accession>A0A1X9MEY2</accession>
<evidence type="ECO:0000313" key="8">
    <source>
        <dbReference type="EMBL" id="ARK31998.1"/>
    </source>
</evidence>
<evidence type="ECO:0000313" key="9">
    <source>
        <dbReference type="Proteomes" id="UP000193006"/>
    </source>
</evidence>
<evidence type="ECO:0000256" key="4">
    <source>
        <dbReference type="ARBA" id="ARBA00022989"/>
    </source>
</evidence>
<feature type="transmembrane region" description="Helical" evidence="6">
    <location>
        <begin position="6"/>
        <end position="29"/>
    </location>
</feature>
<dbReference type="InterPro" id="IPR018076">
    <property type="entry name" value="T2SS_GspF_dom"/>
</dbReference>
<protein>
    <submittedName>
        <fullName evidence="8">Bacterial type II secretion system protein F domain protein</fullName>
    </submittedName>
</protein>
<keyword evidence="9" id="KW-1185">Reference proteome</keyword>
<dbReference type="InterPro" id="IPR042094">
    <property type="entry name" value="T2SS_GspF_sf"/>
</dbReference>
<dbReference type="RefSeq" id="WP_066156662.1">
    <property type="nucleotide sequence ID" value="NZ_CP020814.1"/>
</dbReference>
<gene>
    <name evidence="8" type="ORF">BkAM31D_20305</name>
</gene>
<dbReference type="AlphaFoldDB" id="A0A1X9MEY2"/>
<feature type="transmembrane region" description="Helical" evidence="6">
    <location>
        <begin position="276"/>
        <end position="295"/>
    </location>
</feature>
<dbReference type="Pfam" id="PF00482">
    <property type="entry name" value="T2SSF"/>
    <property type="match status" value="1"/>
</dbReference>
<sequence length="304" mass="35020">MSSFELLIGFMFFITVFLLAFVDLLFLLLKKRLPMKQGISRQWARKGVIRESKVETARTRRLSTKTQASDLYLSAFVAVLLFAFGLLFFRSFFFSLLFASLVVFFPAFRRKRLAHKRKALFLVQFKDGMYSISNSLRAGSSLQIALKRCEEDLRKELITHREKPMLEEIERINHDIEFGMSVDQSLVQFKEAMQLEDVTQFVDAMLVTRSKGGNLTHVIQNTAERIAEKISIQQEIQVATSQKRLEASVLTVFPIVLVLLIMVANPEYMQPMYETWFGNFLLFLAAVMLVANYVIGKKVTNIDI</sequence>
<dbReference type="EMBL" id="CP020814">
    <property type="protein sequence ID" value="ARK31998.1"/>
    <property type="molecule type" value="Genomic_DNA"/>
</dbReference>
<dbReference type="PANTHER" id="PTHR35007">
    <property type="entry name" value="INTEGRAL MEMBRANE PROTEIN-RELATED"/>
    <property type="match status" value="1"/>
</dbReference>
<evidence type="ECO:0000256" key="5">
    <source>
        <dbReference type="ARBA" id="ARBA00023136"/>
    </source>
</evidence>
<evidence type="ECO:0000256" key="2">
    <source>
        <dbReference type="ARBA" id="ARBA00022475"/>
    </source>
</evidence>
<proteinExistence type="predicted"/>
<keyword evidence="3 6" id="KW-0812">Transmembrane</keyword>
<keyword evidence="4 6" id="KW-1133">Transmembrane helix</keyword>
<feature type="transmembrane region" description="Helical" evidence="6">
    <location>
        <begin position="68"/>
        <end position="86"/>
    </location>
</feature>
<feature type="transmembrane region" description="Helical" evidence="6">
    <location>
        <begin position="245"/>
        <end position="264"/>
    </location>
</feature>
<dbReference type="Gene3D" id="1.20.81.30">
    <property type="entry name" value="Type II secretion system (T2SS), domain F"/>
    <property type="match status" value="1"/>
</dbReference>
<feature type="transmembrane region" description="Helical" evidence="6">
    <location>
        <begin position="92"/>
        <end position="108"/>
    </location>
</feature>
<evidence type="ECO:0000256" key="6">
    <source>
        <dbReference type="SAM" id="Phobius"/>
    </source>
</evidence>
<reference evidence="8 9" key="1">
    <citation type="submission" date="2017-04" db="EMBL/GenBank/DDBJ databases">
        <title>Bacillus krulwichiae AM31D Genome sequencing and assembly.</title>
        <authorList>
            <person name="Krulwich T.A."/>
            <person name="Anastor L."/>
            <person name="Ehrlich R."/>
            <person name="Ehrlich G.D."/>
            <person name="Janto B."/>
        </authorList>
    </citation>
    <scope>NUCLEOTIDE SEQUENCE [LARGE SCALE GENOMIC DNA]</scope>
    <source>
        <strain evidence="8 9">AM31D</strain>
    </source>
</reference>
<evidence type="ECO:0000256" key="3">
    <source>
        <dbReference type="ARBA" id="ARBA00022692"/>
    </source>
</evidence>
<keyword evidence="2" id="KW-1003">Cell membrane</keyword>
<dbReference type="STRING" id="199441.BkAM31D_20305"/>
<keyword evidence="5 6" id="KW-0472">Membrane</keyword>
<dbReference type="Proteomes" id="UP000193006">
    <property type="component" value="Chromosome"/>
</dbReference>
<dbReference type="KEGG" id="bkw:BkAM31D_20305"/>
<comment type="subcellular location">
    <subcellularLocation>
        <location evidence="1">Cell membrane</location>
        <topology evidence="1">Multi-pass membrane protein</topology>
    </subcellularLocation>
</comment>
<name>A0A1X9MEY2_9BACI</name>
<organism evidence="8 9">
    <name type="scientific">Halalkalibacter krulwichiae</name>
    <dbReference type="NCBI Taxonomy" id="199441"/>
    <lineage>
        <taxon>Bacteria</taxon>
        <taxon>Bacillati</taxon>
        <taxon>Bacillota</taxon>
        <taxon>Bacilli</taxon>
        <taxon>Bacillales</taxon>
        <taxon>Bacillaceae</taxon>
        <taxon>Halalkalibacter</taxon>
    </lineage>
</organism>
<dbReference type="PANTHER" id="PTHR35007:SF1">
    <property type="entry name" value="PILUS ASSEMBLY PROTEIN"/>
    <property type="match status" value="1"/>
</dbReference>
<evidence type="ECO:0000256" key="1">
    <source>
        <dbReference type="ARBA" id="ARBA00004651"/>
    </source>
</evidence>
<feature type="domain" description="Type II secretion system protein GspF" evidence="7">
    <location>
        <begin position="132"/>
        <end position="262"/>
    </location>
</feature>
<dbReference type="GO" id="GO:0005886">
    <property type="term" value="C:plasma membrane"/>
    <property type="evidence" value="ECO:0007669"/>
    <property type="project" value="UniProtKB-SubCell"/>
</dbReference>